<evidence type="ECO:0000313" key="2">
    <source>
        <dbReference type="EMBL" id="KAG6575169.1"/>
    </source>
</evidence>
<name>A0AAV6M401_9ROSI</name>
<comment type="caution">
    <text evidence="2">The sequence shown here is derived from an EMBL/GenBank/DDBJ whole genome shotgun (WGS) entry which is preliminary data.</text>
</comment>
<proteinExistence type="predicted"/>
<gene>
    <name evidence="2" type="ORF">SDJN03_25808</name>
</gene>
<protein>
    <submittedName>
        <fullName evidence="2">Uncharacterized protein</fullName>
    </submittedName>
</protein>
<dbReference type="AlphaFoldDB" id="A0AAV6M401"/>
<sequence length="92" mass="10592">MAPAGLDCVERRGDRGTIGGRLMQSEKCGDDGSKHEGRGEEGERVRGVVRHRARFRRNLQRHIRRRFGRRVILYAFQVNSRHYLRAACGRSS</sequence>
<evidence type="ECO:0000256" key="1">
    <source>
        <dbReference type="SAM" id="MobiDB-lite"/>
    </source>
</evidence>
<dbReference type="EMBL" id="JAGKQH010000017">
    <property type="protein sequence ID" value="KAG6575169.1"/>
    <property type="molecule type" value="Genomic_DNA"/>
</dbReference>
<keyword evidence="3" id="KW-1185">Reference proteome</keyword>
<organism evidence="2 3">
    <name type="scientific">Cucurbita argyrosperma subsp. sororia</name>
    <dbReference type="NCBI Taxonomy" id="37648"/>
    <lineage>
        <taxon>Eukaryota</taxon>
        <taxon>Viridiplantae</taxon>
        <taxon>Streptophyta</taxon>
        <taxon>Embryophyta</taxon>
        <taxon>Tracheophyta</taxon>
        <taxon>Spermatophyta</taxon>
        <taxon>Magnoliopsida</taxon>
        <taxon>eudicotyledons</taxon>
        <taxon>Gunneridae</taxon>
        <taxon>Pentapetalae</taxon>
        <taxon>rosids</taxon>
        <taxon>fabids</taxon>
        <taxon>Cucurbitales</taxon>
        <taxon>Cucurbitaceae</taxon>
        <taxon>Cucurbiteae</taxon>
        <taxon>Cucurbita</taxon>
    </lineage>
</organism>
<accession>A0AAV6M401</accession>
<feature type="compositionally biased region" description="Basic and acidic residues" evidence="1">
    <location>
        <begin position="27"/>
        <end position="45"/>
    </location>
</feature>
<dbReference type="Proteomes" id="UP000685013">
    <property type="component" value="Chromosome 17"/>
</dbReference>
<reference evidence="2 3" key="1">
    <citation type="journal article" date="2021" name="Hortic Res">
        <title>The domestication of Cucurbita argyrosperma as revealed by the genome of its wild relative.</title>
        <authorList>
            <person name="Barrera-Redondo J."/>
            <person name="Sanchez-de la Vega G."/>
            <person name="Aguirre-Liguori J.A."/>
            <person name="Castellanos-Morales G."/>
            <person name="Gutierrez-Guerrero Y.T."/>
            <person name="Aguirre-Dugua X."/>
            <person name="Aguirre-Planter E."/>
            <person name="Tenaillon M.I."/>
            <person name="Lira-Saade R."/>
            <person name="Eguiarte L.E."/>
        </authorList>
    </citation>
    <scope>NUCLEOTIDE SEQUENCE [LARGE SCALE GENOMIC DNA]</scope>
    <source>
        <strain evidence="2">JBR-2021</strain>
    </source>
</reference>
<feature type="region of interest" description="Disordered" evidence="1">
    <location>
        <begin position="17"/>
        <end position="45"/>
    </location>
</feature>
<feature type="non-terminal residue" evidence="2">
    <location>
        <position position="1"/>
    </location>
</feature>
<evidence type="ECO:0000313" key="3">
    <source>
        <dbReference type="Proteomes" id="UP000685013"/>
    </source>
</evidence>